<name>A0A0S8JFY3_UNCT6</name>
<dbReference type="CDD" id="cd02440">
    <property type="entry name" value="AdoMet_MTases"/>
    <property type="match status" value="1"/>
</dbReference>
<dbReference type="GO" id="GO:0008757">
    <property type="term" value="F:S-adenosylmethionine-dependent methyltransferase activity"/>
    <property type="evidence" value="ECO:0007669"/>
    <property type="project" value="InterPro"/>
</dbReference>
<dbReference type="Pfam" id="PF08241">
    <property type="entry name" value="Methyltransf_11"/>
    <property type="match status" value="1"/>
</dbReference>
<dbReference type="EMBL" id="LJVA01000098">
    <property type="protein sequence ID" value="KPL08639.1"/>
    <property type="molecule type" value="Genomic_DNA"/>
</dbReference>
<dbReference type="InterPro" id="IPR029063">
    <property type="entry name" value="SAM-dependent_MTases_sf"/>
</dbReference>
<comment type="caution">
    <text evidence="2">The sequence shown here is derived from an EMBL/GenBank/DDBJ whole genome shotgun (WGS) entry which is preliminary data.</text>
</comment>
<dbReference type="SUPFAM" id="SSF53335">
    <property type="entry name" value="S-adenosyl-L-methionine-dependent methyltransferases"/>
    <property type="match status" value="1"/>
</dbReference>
<organism evidence="2 3">
    <name type="scientific">candidate division TA06 bacterium SM1_40</name>
    <dbReference type="NCBI Taxonomy" id="1703773"/>
    <lineage>
        <taxon>Bacteria</taxon>
        <taxon>Bacteria division TA06</taxon>
    </lineage>
</organism>
<feature type="domain" description="Methyltransferase type 11" evidence="1">
    <location>
        <begin position="39"/>
        <end position="124"/>
    </location>
</feature>
<dbReference type="Gene3D" id="3.40.50.150">
    <property type="entry name" value="Vaccinia Virus protein VP39"/>
    <property type="match status" value="1"/>
</dbReference>
<evidence type="ECO:0000313" key="2">
    <source>
        <dbReference type="EMBL" id="KPL08639.1"/>
    </source>
</evidence>
<proteinExistence type="predicted"/>
<reference evidence="2 3" key="1">
    <citation type="journal article" date="2015" name="Microbiome">
        <title>Genomic resolution of linkages in carbon, nitrogen, and sulfur cycling among widespread estuary sediment bacteria.</title>
        <authorList>
            <person name="Baker B.J."/>
            <person name="Lazar C.S."/>
            <person name="Teske A.P."/>
            <person name="Dick G.J."/>
        </authorList>
    </citation>
    <scope>NUCLEOTIDE SEQUENCE [LARGE SCALE GENOMIC DNA]</scope>
    <source>
        <strain evidence="2">SM1_40</strain>
    </source>
</reference>
<dbReference type="InterPro" id="IPR013216">
    <property type="entry name" value="Methyltransf_11"/>
</dbReference>
<sequence>MGSDKYHTILRAIDPSLRFRHEVYAETVQNMLVPRTRWLDVGCGNNAIVAGYGGTCDLAVGLDIVNHPDLRNGLFVQADLQYVPLPDELADLVTLRLVVEHMDRIPEEFSDIERVLKRGGRLIILTPNLLSPIVFIAKAMPFKMKKWIIKKVFRVEEHDIFPALHHFNTPRKMRRDIGSLKLTDLTLIEQTSLVNPVLFCIFLLAVLLTNNELLKCVRSNILATFEKA</sequence>
<gene>
    <name evidence="2" type="ORF">AMJ71_07925</name>
</gene>
<evidence type="ECO:0000259" key="1">
    <source>
        <dbReference type="Pfam" id="PF08241"/>
    </source>
</evidence>
<protein>
    <recommendedName>
        <fullName evidence="1">Methyltransferase type 11 domain-containing protein</fullName>
    </recommendedName>
</protein>
<dbReference type="Proteomes" id="UP000051035">
    <property type="component" value="Unassembled WGS sequence"/>
</dbReference>
<evidence type="ECO:0000313" key="3">
    <source>
        <dbReference type="Proteomes" id="UP000051035"/>
    </source>
</evidence>
<accession>A0A0S8JFY3</accession>
<dbReference type="AlphaFoldDB" id="A0A0S8JFY3"/>